<gene>
    <name evidence="5" type="ORF">GTW09_10630</name>
</gene>
<sequence>MTAIASNFIDSVLSKKSTAFVTAFLLMLVSWGLEFSSVEHLGIVLSSSCVVYLLLVIQHSSEGGNTDVANINNTHTTSSTNTDEIGRNAQGSEVADSDFLDTISDVKETLSVSSANIADVLNTQDDAVATLSEAFISLQTLLNQQETSIHRLLNDDESSDSAYAEKMRTFANNTDNTLTSFISSTEEMTASTRSLESQVQTIQQAMPTVIDALGGIDGIAAQTNLLALNAAIEAARAGEAGRGFAVVADEVRALSTRSTQFSDVIKKQIDNIKDLIDRLTETAEFVASQDISHVVKAKDDISLQLMGIIRKAESDIQNADELETIRQKLADSTNTAIRGMQFGDINSQNLIYTQEIINFVSEQLDLLSTDNVSEVRERLLNYKESLAARGQTDHNPVSATSVEAGDIELF</sequence>
<dbReference type="PANTHER" id="PTHR32089:SF41">
    <property type="entry name" value="METHYL-ACCEPTING CHEMOTAXIS PROTEIN"/>
    <property type="match status" value="1"/>
</dbReference>
<comment type="subcellular location">
    <subcellularLocation>
        <location evidence="1">Membrane</location>
    </subcellularLocation>
</comment>
<dbReference type="Gene3D" id="1.10.287.950">
    <property type="entry name" value="Methyl-accepting chemotaxis protein"/>
    <property type="match status" value="1"/>
</dbReference>
<accession>A0A6L9MV14</accession>
<dbReference type="AlphaFoldDB" id="A0A6L9MV14"/>
<evidence type="ECO:0000256" key="1">
    <source>
        <dbReference type="ARBA" id="ARBA00004370"/>
    </source>
</evidence>
<dbReference type="GO" id="GO:0006935">
    <property type="term" value="P:chemotaxis"/>
    <property type="evidence" value="ECO:0007669"/>
    <property type="project" value="UniProtKB-ARBA"/>
</dbReference>
<dbReference type="Proteomes" id="UP000478837">
    <property type="component" value="Unassembled WGS sequence"/>
</dbReference>
<evidence type="ECO:0000256" key="2">
    <source>
        <dbReference type="ARBA" id="ARBA00023224"/>
    </source>
</evidence>
<dbReference type="GO" id="GO:0016020">
    <property type="term" value="C:membrane"/>
    <property type="evidence" value="ECO:0007669"/>
    <property type="project" value="UniProtKB-SubCell"/>
</dbReference>
<evidence type="ECO:0000313" key="6">
    <source>
        <dbReference type="Proteomes" id="UP000478837"/>
    </source>
</evidence>
<protein>
    <submittedName>
        <fullName evidence="5">Chemotaxis protein</fullName>
    </submittedName>
</protein>
<dbReference type="EMBL" id="JAAAWP010000006">
    <property type="protein sequence ID" value="NDW21978.1"/>
    <property type="molecule type" value="Genomic_DNA"/>
</dbReference>
<comment type="caution">
    <text evidence="5">The sequence shown here is derived from an EMBL/GenBank/DDBJ whole genome shotgun (WGS) entry which is preliminary data.</text>
</comment>
<dbReference type="GO" id="GO:0007165">
    <property type="term" value="P:signal transduction"/>
    <property type="evidence" value="ECO:0007669"/>
    <property type="project" value="UniProtKB-KW"/>
</dbReference>
<evidence type="ECO:0000313" key="5">
    <source>
        <dbReference type="EMBL" id="NDW21978.1"/>
    </source>
</evidence>
<evidence type="ECO:0000259" key="4">
    <source>
        <dbReference type="PROSITE" id="PS50111"/>
    </source>
</evidence>
<feature type="domain" description="Methyl-accepting transducer" evidence="4">
    <location>
        <begin position="106"/>
        <end position="344"/>
    </location>
</feature>
<dbReference type="SMART" id="SM00283">
    <property type="entry name" value="MA"/>
    <property type="match status" value="1"/>
</dbReference>
<dbReference type="PANTHER" id="PTHR32089">
    <property type="entry name" value="METHYL-ACCEPTING CHEMOTAXIS PROTEIN MCPB"/>
    <property type="match status" value="1"/>
</dbReference>
<evidence type="ECO:0000256" key="3">
    <source>
        <dbReference type="PROSITE-ProRule" id="PRU00284"/>
    </source>
</evidence>
<keyword evidence="2 3" id="KW-0807">Transducer</keyword>
<name>A0A6L9MV14_9ALTE</name>
<reference evidence="5 6" key="1">
    <citation type="submission" date="2020-01" db="EMBL/GenBank/DDBJ databases">
        <title>Genomes of bacteria type strains.</title>
        <authorList>
            <person name="Chen J."/>
            <person name="Zhu S."/>
            <person name="Yang J."/>
        </authorList>
    </citation>
    <scope>NUCLEOTIDE SEQUENCE [LARGE SCALE GENOMIC DNA]</scope>
    <source>
        <strain evidence="5 6">LMG 22958</strain>
    </source>
</reference>
<dbReference type="InterPro" id="IPR004089">
    <property type="entry name" value="MCPsignal_dom"/>
</dbReference>
<organism evidence="5 6">
    <name type="scientific">Alteromonas hispanica</name>
    <dbReference type="NCBI Taxonomy" id="315421"/>
    <lineage>
        <taxon>Bacteria</taxon>
        <taxon>Pseudomonadati</taxon>
        <taxon>Pseudomonadota</taxon>
        <taxon>Gammaproteobacteria</taxon>
        <taxon>Alteromonadales</taxon>
        <taxon>Alteromonadaceae</taxon>
        <taxon>Alteromonas/Salinimonas group</taxon>
        <taxon>Alteromonas</taxon>
    </lineage>
</organism>
<dbReference type="Pfam" id="PF00015">
    <property type="entry name" value="MCPsignal"/>
    <property type="match status" value="1"/>
</dbReference>
<dbReference type="SUPFAM" id="SSF58104">
    <property type="entry name" value="Methyl-accepting chemotaxis protein (MCP) signaling domain"/>
    <property type="match status" value="1"/>
</dbReference>
<dbReference type="PROSITE" id="PS50111">
    <property type="entry name" value="CHEMOTAXIS_TRANSDUC_2"/>
    <property type="match status" value="1"/>
</dbReference>
<proteinExistence type="predicted"/>
<keyword evidence="6" id="KW-1185">Reference proteome</keyword>
<dbReference type="RefSeq" id="WP_163111870.1">
    <property type="nucleotide sequence ID" value="NZ_JAAAWP010000006.1"/>
</dbReference>